<comment type="similarity">
    <text evidence="1">Belongs to the LysR transcriptional regulatory family.</text>
</comment>
<dbReference type="PANTHER" id="PTHR30427:SF1">
    <property type="entry name" value="TRANSCRIPTIONAL ACTIVATOR PROTEIN LYSR"/>
    <property type="match status" value="1"/>
</dbReference>
<dbReference type="InterPro" id="IPR000847">
    <property type="entry name" value="LysR_HTH_N"/>
</dbReference>
<dbReference type="InterPro" id="IPR036390">
    <property type="entry name" value="WH_DNA-bd_sf"/>
</dbReference>
<feature type="domain" description="HTH lysR-type" evidence="5">
    <location>
        <begin position="7"/>
        <end position="64"/>
    </location>
</feature>
<keyword evidence="4" id="KW-0804">Transcription</keyword>
<dbReference type="Pfam" id="PF03466">
    <property type="entry name" value="LysR_substrate"/>
    <property type="match status" value="1"/>
</dbReference>
<reference evidence="6" key="1">
    <citation type="submission" date="2023-10" db="EMBL/GenBank/DDBJ databases">
        <title>Surveillance and assessment of the effects of hospital wastewater treatment on clearance of pathogenic bacterial and antimicrobial resistance genes.</title>
        <authorList>
            <person name="Wu Y."/>
        </authorList>
    </citation>
    <scope>NUCLEOTIDE SEQUENCE</scope>
    <source>
        <strain evidence="6">23-M-SY-8</strain>
    </source>
</reference>
<dbReference type="PANTHER" id="PTHR30427">
    <property type="entry name" value="TRANSCRIPTIONAL ACTIVATOR PROTEIN LYSR"/>
    <property type="match status" value="1"/>
</dbReference>
<comment type="caution">
    <text evidence="6">The sequence shown here is derived from an EMBL/GenBank/DDBJ whole genome shotgun (WGS) entry which is preliminary data.</text>
</comment>
<dbReference type="InterPro" id="IPR005119">
    <property type="entry name" value="LysR_subst-bd"/>
</dbReference>
<evidence type="ECO:0000313" key="6">
    <source>
        <dbReference type="EMBL" id="MDV0614448.1"/>
    </source>
</evidence>
<protein>
    <submittedName>
        <fullName evidence="6">LysR substrate-binding domain-containing protein</fullName>
    </submittedName>
</protein>
<dbReference type="InterPro" id="IPR036388">
    <property type="entry name" value="WH-like_DNA-bd_sf"/>
</dbReference>
<dbReference type="Pfam" id="PF00126">
    <property type="entry name" value="HTH_1"/>
    <property type="match status" value="1"/>
</dbReference>
<keyword evidence="3" id="KW-0238">DNA-binding</keyword>
<dbReference type="SUPFAM" id="SSF46785">
    <property type="entry name" value="Winged helix' DNA-binding domain"/>
    <property type="match status" value="1"/>
</dbReference>
<dbReference type="EMBL" id="JAWHXQ010000035">
    <property type="protein sequence ID" value="MDV0614448.1"/>
    <property type="molecule type" value="Genomic_DNA"/>
</dbReference>
<dbReference type="Gene3D" id="1.10.10.10">
    <property type="entry name" value="Winged helix-like DNA-binding domain superfamily/Winged helix DNA-binding domain"/>
    <property type="match status" value="1"/>
</dbReference>
<dbReference type="Proteomes" id="UP001187239">
    <property type="component" value="Unassembled WGS sequence"/>
</dbReference>
<evidence type="ECO:0000256" key="3">
    <source>
        <dbReference type="ARBA" id="ARBA00023125"/>
    </source>
</evidence>
<evidence type="ECO:0000313" key="7">
    <source>
        <dbReference type="Proteomes" id="UP001187239"/>
    </source>
</evidence>
<dbReference type="GO" id="GO:0043565">
    <property type="term" value="F:sequence-specific DNA binding"/>
    <property type="evidence" value="ECO:0007669"/>
    <property type="project" value="TreeGrafter"/>
</dbReference>
<dbReference type="AlphaFoldDB" id="A0AAE4MX39"/>
<dbReference type="GO" id="GO:0010628">
    <property type="term" value="P:positive regulation of gene expression"/>
    <property type="evidence" value="ECO:0007669"/>
    <property type="project" value="TreeGrafter"/>
</dbReference>
<gene>
    <name evidence="6" type="ORF">RZO73_28580</name>
</gene>
<evidence type="ECO:0000256" key="4">
    <source>
        <dbReference type="ARBA" id="ARBA00023163"/>
    </source>
</evidence>
<evidence type="ECO:0000256" key="1">
    <source>
        <dbReference type="ARBA" id="ARBA00009437"/>
    </source>
</evidence>
<name>A0AAE4MX39_9ENTR</name>
<dbReference type="PROSITE" id="PS50931">
    <property type="entry name" value="HTH_LYSR"/>
    <property type="match status" value="1"/>
</dbReference>
<evidence type="ECO:0000256" key="2">
    <source>
        <dbReference type="ARBA" id="ARBA00023015"/>
    </source>
</evidence>
<accession>A0AAE4MX39</accession>
<organism evidence="6 7">
    <name type="scientific">Klebsiella quasipneumoniae subsp. similipneumoniae</name>
    <dbReference type="NCBI Taxonomy" id="1463164"/>
    <lineage>
        <taxon>Bacteria</taxon>
        <taxon>Pseudomonadati</taxon>
        <taxon>Pseudomonadota</taxon>
        <taxon>Gammaproteobacteria</taxon>
        <taxon>Enterobacterales</taxon>
        <taxon>Enterobacteriaceae</taxon>
        <taxon>Klebsiella/Raoultella group</taxon>
        <taxon>Klebsiella</taxon>
        <taxon>Klebsiella pneumoniae complex</taxon>
    </lineage>
</organism>
<dbReference type="GO" id="GO:0003700">
    <property type="term" value="F:DNA-binding transcription factor activity"/>
    <property type="evidence" value="ECO:0007669"/>
    <property type="project" value="InterPro"/>
</dbReference>
<proteinExistence type="inferred from homology"/>
<dbReference type="Gene3D" id="3.40.190.10">
    <property type="entry name" value="Periplasmic binding protein-like II"/>
    <property type="match status" value="2"/>
</dbReference>
<dbReference type="SUPFAM" id="SSF53850">
    <property type="entry name" value="Periplasmic binding protein-like II"/>
    <property type="match status" value="1"/>
</dbReference>
<keyword evidence="2" id="KW-0805">Transcription regulation</keyword>
<dbReference type="RefSeq" id="WP_040088261.1">
    <property type="nucleotide sequence ID" value="NZ_JAWHXQ010000035.1"/>
</dbReference>
<sequence>MHQTHRLNLRQVEAFRAVMLTGQITAAAELMFVTQPAVSRLIADFERATNLHLFDRRGNRLLPTPAAFTLMREVQSAFVGLDRIGRAAQDIGRNFAGTLRIFAMPALAAGMLARYVGRFVRGRKGLHVSLEAATSPAVIEKVASGDAELGYVDFQFNRAGMLCRQRSIDAVVALPQGHPLAEKMVLTRSDLIGENIIEVDPGSTYSKRLSLILEGIERTSTIETNQSLTACSIVLEGGAIAVIDHFAASEFLDRGLIIRRFEPSLEAGFTELSAVESRRGDLTTEFSDGFWRFLQEELMLPKE</sequence>
<evidence type="ECO:0000259" key="5">
    <source>
        <dbReference type="PROSITE" id="PS50931"/>
    </source>
</evidence>